<reference evidence="2" key="1">
    <citation type="submission" date="2023-07" db="EMBL/GenBank/DDBJ databases">
        <title>A chromosome-level genome assembly of Lolium multiflorum.</title>
        <authorList>
            <person name="Chen Y."/>
            <person name="Copetti D."/>
            <person name="Kolliker R."/>
            <person name="Studer B."/>
        </authorList>
    </citation>
    <scope>NUCLEOTIDE SEQUENCE</scope>
    <source>
        <strain evidence="2">02402/16</strain>
        <tissue evidence="2">Leaf</tissue>
    </source>
</reference>
<feature type="region of interest" description="Disordered" evidence="1">
    <location>
        <begin position="36"/>
        <end position="60"/>
    </location>
</feature>
<comment type="caution">
    <text evidence="2">The sequence shown here is derived from an EMBL/GenBank/DDBJ whole genome shotgun (WGS) entry which is preliminary data.</text>
</comment>
<evidence type="ECO:0000313" key="3">
    <source>
        <dbReference type="Proteomes" id="UP001231189"/>
    </source>
</evidence>
<accession>A0AAD8TZZ1</accession>
<sequence>MSPGQHQPTGGLAYEHVSLPCNRIHNFYEEDEEEVVQEAVEEEEEQQSDRLEPAGPEQRAILESYETTRRAQIVDQTWQKADGDVMARVMEISREKAHGGHLLMNDER</sequence>
<evidence type="ECO:0000313" key="2">
    <source>
        <dbReference type="EMBL" id="KAK1695318.1"/>
    </source>
</evidence>
<name>A0AAD8TZZ1_LOLMU</name>
<dbReference type="AlphaFoldDB" id="A0AAD8TZZ1"/>
<protein>
    <submittedName>
        <fullName evidence="2">Uncharacterized protein</fullName>
    </submittedName>
</protein>
<keyword evidence="3" id="KW-1185">Reference proteome</keyword>
<dbReference type="Proteomes" id="UP001231189">
    <property type="component" value="Unassembled WGS sequence"/>
</dbReference>
<proteinExistence type="predicted"/>
<evidence type="ECO:0000256" key="1">
    <source>
        <dbReference type="SAM" id="MobiDB-lite"/>
    </source>
</evidence>
<feature type="compositionally biased region" description="Acidic residues" evidence="1">
    <location>
        <begin position="36"/>
        <end position="46"/>
    </location>
</feature>
<organism evidence="2 3">
    <name type="scientific">Lolium multiflorum</name>
    <name type="common">Italian ryegrass</name>
    <name type="synonym">Lolium perenne subsp. multiflorum</name>
    <dbReference type="NCBI Taxonomy" id="4521"/>
    <lineage>
        <taxon>Eukaryota</taxon>
        <taxon>Viridiplantae</taxon>
        <taxon>Streptophyta</taxon>
        <taxon>Embryophyta</taxon>
        <taxon>Tracheophyta</taxon>
        <taxon>Spermatophyta</taxon>
        <taxon>Magnoliopsida</taxon>
        <taxon>Liliopsida</taxon>
        <taxon>Poales</taxon>
        <taxon>Poaceae</taxon>
        <taxon>BOP clade</taxon>
        <taxon>Pooideae</taxon>
        <taxon>Poodae</taxon>
        <taxon>Poeae</taxon>
        <taxon>Poeae Chloroplast Group 2 (Poeae type)</taxon>
        <taxon>Loliodinae</taxon>
        <taxon>Loliinae</taxon>
        <taxon>Lolium</taxon>
    </lineage>
</organism>
<gene>
    <name evidence="2" type="ORF">QYE76_012015</name>
</gene>
<dbReference type="EMBL" id="JAUUTY010000001">
    <property type="protein sequence ID" value="KAK1695318.1"/>
    <property type="molecule type" value="Genomic_DNA"/>
</dbReference>